<dbReference type="AlphaFoldDB" id="A0A4Z0PGH1"/>
<dbReference type="Proteomes" id="UP000297739">
    <property type="component" value="Unassembled WGS sequence"/>
</dbReference>
<evidence type="ECO:0000313" key="9">
    <source>
        <dbReference type="Proteomes" id="UP000297739"/>
    </source>
</evidence>
<keyword evidence="3" id="KW-0964">Secreted</keyword>
<evidence type="ECO:0000256" key="3">
    <source>
        <dbReference type="ARBA" id="ARBA00022525"/>
    </source>
</evidence>
<dbReference type="InterPro" id="IPR051648">
    <property type="entry name" value="CWI-Assembly_Regulator"/>
</dbReference>
<keyword evidence="4 6" id="KW-0732">Signal</keyword>
<dbReference type="RefSeq" id="WP_135499082.1">
    <property type="nucleotide sequence ID" value="NZ_SRLD01000040.1"/>
</dbReference>
<keyword evidence="5" id="KW-0325">Glycoprotein</keyword>
<dbReference type="PANTHER" id="PTHR31018:SF3">
    <property type="entry name" value="RECEPTOR PROTEIN-TYROSINE KINASE"/>
    <property type="match status" value="1"/>
</dbReference>
<feature type="domain" description="Secretion system C-terminal sorting" evidence="7">
    <location>
        <begin position="302"/>
        <end position="359"/>
    </location>
</feature>
<dbReference type="GO" id="GO:0030313">
    <property type="term" value="C:cell envelope"/>
    <property type="evidence" value="ECO:0007669"/>
    <property type="project" value="UniProtKB-SubCell"/>
</dbReference>
<comment type="subcellular location">
    <subcellularLocation>
        <location evidence="1">Secreted</location>
        <location evidence="1">Cell wall</location>
    </subcellularLocation>
</comment>
<reference evidence="8 9" key="1">
    <citation type="submission" date="2019-04" db="EMBL/GenBank/DDBJ databases">
        <authorList>
            <person name="Feng G."/>
            <person name="Zhang J."/>
            <person name="Zhu H."/>
        </authorList>
    </citation>
    <scope>NUCLEOTIDE SEQUENCE [LARGE SCALE GENOMIC DNA]</scope>
    <source>
        <strain evidence="8 9">JCM 17223</strain>
    </source>
</reference>
<dbReference type="Pfam" id="PF18962">
    <property type="entry name" value="Por_Secre_tail"/>
    <property type="match status" value="1"/>
</dbReference>
<evidence type="ECO:0000259" key="7">
    <source>
        <dbReference type="Pfam" id="PF18962"/>
    </source>
</evidence>
<gene>
    <name evidence="8" type="ORF">E5J99_17335</name>
</gene>
<keyword evidence="2" id="KW-0134">Cell wall</keyword>
<evidence type="ECO:0000256" key="1">
    <source>
        <dbReference type="ARBA" id="ARBA00004191"/>
    </source>
</evidence>
<dbReference type="Gene3D" id="3.80.20.20">
    <property type="entry name" value="Receptor L-domain"/>
    <property type="match status" value="2"/>
</dbReference>
<evidence type="ECO:0000256" key="5">
    <source>
        <dbReference type="ARBA" id="ARBA00023180"/>
    </source>
</evidence>
<protein>
    <submittedName>
        <fullName evidence="8">T9SS type A sorting domain-containing protein</fullName>
    </submittedName>
</protein>
<dbReference type="EMBL" id="SRLD01000040">
    <property type="protein sequence ID" value="TGE14195.1"/>
    <property type="molecule type" value="Genomic_DNA"/>
</dbReference>
<keyword evidence="9" id="KW-1185">Reference proteome</keyword>
<dbReference type="InterPro" id="IPR026444">
    <property type="entry name" value="Secre_tail"/>
</dbReference>
<dbReference type="OrthoDB" id="911615at2"/>
<dbReference type="InterPro" id="IPR036941">
    <property type="entry name" value="Rcpt_L-dom_sf"/>
</dbReference>
<feature type="chain" id="PRO_5021365728" evidence="6">
    <location>
        <begin position="21"/>
        <end position="361"/>
    </location>
</feature>
<dbReference type="PANTHER" id="PTHR31018">
    <property type="entry name" value="SPORULATION-SPECIFIC PROTEIN-RELATED"/>
    <property type="match status" value="1"/>
</dbReference>
<evidence type="ECO:0000256" key="4">
    <source>
        <dbReference type="ARBA" id="ARBA00022729"/>
    </source>
</evidence>
<dbReference type="NCBIfam" id="TIGR04183">
    <property type="entry name" value="Por_Secre_tail"/>
    <property type="match status" value="1"/>
</dbReference>
<name>A0A4Z0PGH1_9BACT</name>
<accession>A0A4Z0PGH1</accession>
<sequence length="361" mass="37912">MLKRLLAFAFLLASLVNARAQQCGNNIGLYTQKNVDDFAARNLSIITGSLIIQAGFGGDITNLNGLSSVRSVCGDLIIAKNTGLTSLEGLSNITSVGGNLILDYNSQLTSLSGLNNLGTVGKSLTLLHNDGLRSVNGLGSLASIGENLGTDNSNVNLPNLDGLTSLTEIGGSISIQGANFVNLQGLNRIKSIGGGLFIDAVRSFSGLDSLATIDGELSIRNVLIDNLTPISNIKGIKSITIQGNNLSICHVTSICNFLNASNGGTITINSNRSGCNSQQEVLTRCNTVTAISNKPRAIDQSIYPNPANNFITRSSSAPYIIYDKLGRNLLQGSGNKINIASLANGLYYLSTANKVTKFVKE</sequence>
<feature type="signal peptide" evidence="6">
    <location>
        <begin position="1"/>
        <end position="20"/>
    </location>
</feature>
<dbReference type="SUPFAM" id="SSF52058">
    <property type="entry name" value="L domain-like"/>
    <property type="match status" value="2"/>
</dbReference>
<evidence type="ECO:0000256" key="6">
    <source>
        <dbReference type="SAM" id="SignalP"/>
    </source>
</evidence>
<proteinExistence type="predicted"/>
<comment type="caution">
    <text evidence="8">The sequence shown here is derived from an EMBL/GenBank/DDBJ whole genome shotgun (WGS) entry which is preliminary data.</text>
</comment>
<organism evidence="8 9">
    <name type="scientific">Hymenobacter elongatus</name>
    <dbReference type="NCBI Taxonomy" id="877208"/>
    <lineage>
        <taxon>Bacteria</taxon>
        <taxon>Pseudomonadati</taxon>
        <taxon>Bacteroidota</taxon>
        <taxon>Cytophagia</taxon>
        <taxon>Cytophagales</taxon>
        <taxon>Hymenobacteraceae</taxon>
        <taxon>Hymenobacter</taxon>
    </lineage>
</organism>
<evidence type="ECO:0000313" key="8">
    <source>
        <dbReference type="EMBL" id="TGE14195.1"/>
    </source>
</evidence>
<evidence type="ECO:0000256" key="2">
    <source>
        <dbReference type="ARBA" id="ARBA00022512"/>
    </source>
</evidence>